<dbReference type="EMBL" id="PTQR01000054">
    <property type="protein sequence ID" value="TKX23323.1"/>
    <property type="molecule type" value="Genomic_DNA"/>
</dbReference>
<feature type="region of interest" description="Disordered" evidence="1">
    <location>
        <begin position="1"/>
        <end position="256"/>
    </location>
</feature>
<accession>A0A4U7AXM0</accession>
<organism evidence="3 4">
    <name type="scientific">Elsinoe australis</name>
    <dbReference type="NCBI Taxonomy" id="40998"/>
    <lineage>
        <taxon>Eukaryota</taxon>
        <taxon>Fungi</taxon>
        <taxon>Dikarya</taxon>
        <taxon>Ascomycota</taxon>
        <taxon>Pezizomycotina</taxon>
        <taxon>Dothideomycetes</taxon>
        <taxon>Dothideomycetidae</taxon>
        <taxon>Myriangiales</taxon>
        <taxon>Elsinoaceae</taxon>
        <taxon>Elsinoe</taxon>
    </lineage>
</organism>
<dbReference type="PANTHER" id="PTHR46370">
    <property type="entry name" value="GPALPP MOTIFS-CONTAINING PROTEIN 1"/>
    <property type="match status" value="1"/>
</dbReference>
<comment type="caution">
    <text evidence="3">The sequence shown here is derived from an EMBL/GenBank/DDBJ whole genome shotgun (WGS) entry which is preliminary data.</text>
</comment>
<protein>
    <recommendedName>
        <fullName evidence="2">DUF3752 domain-containing protein</fullName>
    </recommendedName>
</protein>
<evidence type="ECO:0000313" key="3">
    <source>
        <dbReference type="EMBL" id="TKX23323.1"/>
    </source>
</evidence>
<gene>
    <name evidence="3" type="ORF">C1H76_4390</name>
</gene>
<dbReference type="InterPro" id="IPR046331">
    <property type="entry name" value="GPAM1-like"/>
</dbReference>
<feature type="compositionally biased region" description="Basic and acidic residues" evidence="1">
    <location>
        <begin position="192"/>
        <end position="229"/>
    </location>
</feature>
<feature type="compositionally biased region" description="Basic and acidic residues" evidence="1">
    <location>
        <begin position="236"/>
        <end position="247"/>
    </location>
</feature>
<feature type="compositionally biased region" description="Polar residues" evidence="1">
    <location>
        <begin position="105"/>
        <end position="118"/>
    </location>
</feature>
<dbReference type="AlphaFoldDB" id="A0A4U7AXM0"/>
<feature type="compositionally biased region" description="Basic and acidic residues" evidence="1">
    <location>
        <begin position="119"/>
        <end position="142"/>
    </location>
</feature>
<name>A0A4U7AXM0_9PEZI</name>
<dbReference type="PANTHER" id="PTHR46370:SF1">
    <property type="entry name" value="GPALPP MOTIFS-CONTAINING PROTEIN 1"/>
    <property type="match status" value="1"/>
</dbReference>
<dbReference type="Pfam" id="PF12572">
    <property type="entry name" value="DUF3752"/>
    <property type="match status" value="1"/>
</dbReference>
<evidence type="ECO:0000259" key="2">
    <source>
        <dbReference type="Pfam" id="PF12572"/>
    </source>
</evidence>
<dbReference type="InterPro" id="IPR022226">
    <property type="entry name" value="DUF3752"/>
</dbReference>
<proteinExistence type="predicted"/>
<reference evidence="3 4" key="1">
    <citation type="submission" date="2018-02" db="EMBL/GenBank/DDBJ databases">
        <title>Draft genome sequences of Elsinoe sp., causing black scab on jojoba.</title>
        <authorList>
            <person name="Stodart B."/>
            <person name="Jeffress S."/>
            <person name="Ash G."/>
            <person name="Arun Chinnappa K."/>
        </authorList>
    </citation>
    <scope>NUCLEOTIDE SEQUENCE [LARGE SCALE GENOMIC DNA]</scope>
    <source>
        <strain evidence="3 4">Hillstone_2</strain>
    </source>
</reference>
<evidence type="ECO:0000256" key="1">
    <source>
        <dbReference type="SAM" id="MobiDB-lite"/>
    </source>
</evidence>
<evidence type="ECO:0000313" key="4">
    <source>
        <dbReference type="Proteomes" id="UP000308133"/>
    </source>
</evidence>
<dbReference type="Proteomes" id="UP000308133">
    <property type="component" value="Unassembled WGS sequence"/>
</dbReference>
<sequence length="285" mass="31233">MSAIGPELPPHLLAKRKRQQEEEDKDADTAAPGAKRPKSPPPEVSTRVVGPAPPPAALDGKPSHPPNSGSEADSSDDDDDFGPSLPTGNETIDSAPQPIPRSHTEPSSSDGRQQPSSTSRRDEWMTVPPKQDDLAARLDPSKLRARGFNTGKGAKGPAGPGEDNDTWTETPEQKRKRLENQVMGVKPASDPTKSDKADQVKRREEKDKAAKIKESRGKSLYDMHQKREDKEEEDDPSQRAFDREKDIGSGMKLGSKQRKELMNKAGNFGSKFSSGSFLREETWYG</sequence>
<feature type="domain" description="DUF3752" evidence="2">
    <location>
        <begin position="128"/>
        <end position="273"/>
    </location>
</feature>